<dbReference type="Proteomes" id="UP001222325">
    <property type="component" value="Unassembled WGS sequence"/>
</dbReference>
<dbReference type="EMBL" id="JARJCN010000179">
    <property type="protein sequence ID" value="KAJ7065141.1"/>
    <property type="molecule type" value="Genomic_DNA"/>
</dbReference>
<proteinExistence type="predicted"/>
<protein>
    <submittedName>
        <fullName evidence="1">Uncharacterized protein</fullName>
    </submittedName>
</protein>
<evidence type="ECO:0000313" key="2">
    <source>
        <dbReference type="Proteomes" id="UP001222325"/>
    </source>
</evidence>
<name>A0AAD6XFK9_9AGAR</name>
<reference evidence="1" key="1">
    <citation type="submission" date="2023-03" db="EMBL/GenBank/DDBJ databases">
        <title>Massive genome expansion in bonnet fungi (Mycena s.s.) driven by repeated elements and novel gene families across ecological guilds.</title>
        <authorList>
            <consortium name="Lawrence Berkeley National Laboratory"/>
            <person name="Harder C.B."/>
            <person name="Miyauchi S."/>
            <person name="Viragh M."/>
            <person name="Kuo A."/>
            <person name="Thoen E."/>
            <person name="Andreopoulos B."/>
            <person name="Lu D."/>
            <person name="Skrede I."/>
            <person name="Drula E."/>
            <person name="Henrissat B."/>
            <person name="Morin E."/>
            <person name="Kohler A."/>
            <person name="Barry K."/>
            <person name="LaButti K."/>
            <person name="Morin E."/>
            <person name="Salamov A."/>
            <person name="Lipzen A."/>
            <person name="Mereny Z."/>
            <person name="Hegedus B."/>
            <person name="Baldrian P."/>
            <person name="Stursova M."/>
            <person name="Weitz H."/>
            <person name="Taylor A."/>
            <person name="Grigoriev I.V."/>
            <person name="Nagy L.G."/>
            <person name="Martin F."/>
            <person name="Kauserud H."/>
        </authorList>
    </citation>
    <scope>NUCLEOTIDE SEQUENCE</scope>
    <source>
        <strain evidence="1">CBHHK173m</strain>
    </source>
</reference>
<sequence>MPSAVPAPLTHALQHPALARFAASASPLSSCAVARLPTRPRNPTSRFRVEERILALTAAFQYFPARSSIVVFLALTNTSKPVRASISSPRTQLHGIQPGIK</sequence>
<comment type="caution">
    <text evidence="1">The sequence shown here is derived from an EMBL/GenBank/DDBJ whole genome shotgun (WGS) entry which is preliminary data.</text>
</comment>
<dbReference type="AlphaFoldDB" id="A0AAD6XFK9"/>
<keyword evidence="2" id="KW-1185">Reference proteome</keyword>
<feature type="non-terminal residue" evidence="1">
    <location>
        <position position="101"/>
    </location>
</feature>
<organism evidence="1 2">
    <name type="scientific">Mycena belliarum</name>
    <dbReference type="NCBI Taxonomy" id="1033014"/>
    <lineage>
        <taxon>Eukaryota</taxon>
        <taxon>Fungi</taxon>
        <taxon>Dikarya</taxon>
        <taxon>Basidiomycota</taxon>
        <taxon>Agaricomycotina</taxon>
        <taxon>Agaricomycetes</taxon>
        <taxon>Agaricomycetidae</taxon>
        <taxon>Agaricales</taxon>
        <taxon>Marasmiineae</taxon>
        <taxon>Mycenaceae</taxon>
        <taxon>Mycena</taxon>
    </lineage>
</organism>
<accession>A0AAD6XFK9</accession>
<gene>
    <name evidence="1" type="ORF">B0H15DRAFT_1028103</name>
</gene>
<evidence type="ECO:0000313" key="1">
    <source>
        <dbReference type="EMBL" id="KAJ7065141.1"/>
    </source>
</evidence>